<dbReference type="Pfam" id="PF02133">
    <property type="entry name" value="Transp_cyt_pur"/>
    <property type="match status" value="1"/>
</dbReference>
<evidence type="ECO:0000256" key="5">
    <source>
        <dbReference type="ARBA" id="ARBA00023136"/>
    </source>
</evidence>
<evidence type="ECO:0000256" key="6">
    <source>
        <dbReference type="SAM" id="MobiDB-lite"/>
    </source>
</evidence>
<dbReference type="InterPro" id="IPR045225">
    <property type="entry name" value="Uracil/uridine/allantoin_perm"/>
</dbReference>
<comment type="subcellular location">
    <subcellularLocation>
        <location evidence="1">Membrane</location>
        <topology evidence="1">Multi-pass membrane protein</topology>
    </subcellularLocation>
</comment>
<feature type="compositionally biased region" description="Basic and acidic residues" evidence="6">
    <location>
        <begin position="9"/>
        <end position="18"/>
    </location>
</feature>
<feature type="transmembrane region" description="Helical" evidence="7">
    <location>
        <begin position="476"/>
        <end position="494"/>
    </location>
</feature>
<feature type="transmembrane region" description="Helical" evidence="7">
    <location>
        <begin position="434"/>
        <end position="456"/>
    </location>
</feature>
<dbReference type="AlphaFoldDB" id="A0AAD4PYJ6"/>
<dbReference type="Proteomes" id="UP001201262">
    <property type="component" value="Unassembled WGS sequence"/>
</dbReference>
<dbReference type="PANTHER" id="PTHR30618:SF0">
    <property type="entry name" value="PURINE-URACIL PERMEASE NCS1"/>
    <property type="match status" value="1"/>
</dbReference>
<feature type="transmembrane region" description="Helical" evidence="7">
    <location>
        <begin position="69"/>
        <end position="89"/>
    </location>
</feature>
<keyword evidence="5 7" id="KW-0472">Membrane</keyword>
<dbReference type="PANTHER" id="PTHR30618">
    <property type="entry name" value="NCS1 FAMILY PURINE/PYRIMIDINE TRANSPORTER"/>
    <property type="match status" value="1"/>
</dbReference>
<organism evidence="8 9">
    <name type="scientific">Talaromyces proteolyticus</name>
    <dbReference type="NCBI Taxonomy" id="1131652"/>
    <lineage>
        <taxon>Eukaryota</taxon>
        <taxon>Fungi</taxon>
        <taxon>Dikarya</taxon>
        <taxon>Ascomycota</taxon>
        <taxon>Pezizomycotina</taxon>
        <taxon>Eurotiomycetes</taxon>
        <taxon>Eurotiomycetidae</taxon>
        <taxon>Eurotiales</taxon>
        <taxon>Trichocomaceae</taxon>
        <taxon>Talaromyces</taxon>
        <taxon>Talaromyces sect. Bacilispori</taxon>
    </lineage>
</organism>
<feature type="transmembrane region" description="Helical" evidence="7">
    <location>
        <begin position="390"/>
        <end position="414"/>
    </location>
</feature>
<feature type="transmembrane region" description="Helical" evidence="7">
    <location>
        <begin position="237"/>
        <end position="257"/>
    </location>
</feature>
<sequence>MLDALKVGKNADHSEKESGQFGKWSNKDLDPSPPEQRTWTAWSFFAFQFSIAFSPTTYNAGASLYAIGLNWWTIFIAHSRTCIILSYYLSNVANCHARYHIGYPTFVRASAGIYGSLVFVFIRGVVAILYMSIQTYYASEFVAVMLRCVFGHQWTDFPNHLPKSAAISSAGLLAFGILWIIQFPFAFVHPSKMAVVFQIKSVIAPIGLIVTMIWALASSHGADFEGLSNKTASGAALGWSFMKAINAIVSNVIPPLVNISDLARYVKRPRDTLPMPVGLLVSKPLVVFLGMVITAAGYKQFGEAYWNLWDFYSSVLDKYWSPGARTLVFLAAGIQAFATFVTNFTSNSIPVGCDLTGLFPKYFTIVRGQVLCFILAWVCVPWKLTYSASSFLTFLGSYLCFICPIVACMIVDYWVVRKGNIHVPSLYKDQPGTIYYYTAGFNIRAFAAWAVAIALVIPGVSGALHPGSIGTAAVRLYNMGFLLSTTVAGLLYYASCRIWPVPIYPPELQPKDESWEAMRYTEGFFPEDEVIPEYLRDTVLDGEQFQLADAKDVALYPTEDKK</sequence>
<evidence type="ECO:0000256" key="7">
    <source>
        <dbReference type="SAM" id="Phobius"/>
    </source>
</evidence>
<evidence type="ECO:0000256" key="4">
    <source>
        <dbReference type="ARBA" id="ARBA00022989"/>
    </source>
</evidence>
<dbReference type="RefSeq" id="XP_046074961.1">
    <property type="nucleotide sequence ID" value="XM_046212946.1"/>
</dbReference>
<dbReference type="Gene3D" id="1.10.4160.10">
    <property type="entry name" value="Hydantoin permease"/>
    <property type="match status" value="1"/>
</dbReference>
<evidence type="ECO:0000256" key="1">
    <source>
        <dbReference type="ARBA" id="ARBA00004141"/>
    </source>
</evidence>
<feature type="transmembrane region" description="Helical" evidence="7">
    <location>
        <begin position="319"/>
        <end position="341"/>
    </location>
</feature>
<dbReference type="GO" id="GO:0015205">
    <property type="term" value="F:nucleobase transmembrane transporter activity"/>
    <property type="evidence" value="ECO:0007669"/>
    <property type="project" value="TreeGrafter"/>
</dbReference>
<feature type="transmembrane region" description="Helical" evidence="7">
    <location>
        <begin position="166"/>
        <end position="188"/>
    </location>
</feature>
<feature type="transmembrane region" description="Helical" evidence="7">
    <location>
        <begin position="277"/>
        <end position="299"/>
    </location>
</feature>
<dbReference type="GeneID" id="70243233"/>
<feature type="transmembrane region" description="Helical" evidence="7">
    <location>
        <begin position="362"/>
        <end position="384"/>
    </location>
</feature>
<keyword evidence="9" id="KW-1185">Reference proteome</keyword>
<accession>A0AAD4PYJ6</accession>
<feature type="region of interest" description="Disordered" evidence="6">
    <location>
        <begin position="1"/>
        <end position="33"/>
    </location>
</feature>
<evidence type="ECO:0000313" key="8">
    <source>
        <dbReference type="EMBL" id="KAH8701585.1"/>
    </source>
</evidence>
<protein>
    <submittedName>
        <fullName evidence="8">Allantoin permease</fullName>
    </submittedName>
</protein>
<evidence type="ECO:0000256" key="3">
    <source>
        <dbReference type="ARBA" id="ARBA00022692"/>
    </source>
</evidence>
<dbReference type="InterPro" id="IPR001248">
    <property type="entry name" value="Pur-cyt_permease"/>
</dbReference>
<keyword evidence="4 7" id="KW-1133">Transmembrane helix</keyword>
<comment type="caution">
    <text evidence="8">The sequence shown here is derived from an EMBL/GenBank/DDBJ whole genome shotgun (WGS) entry which is preliminary data.</text>
</comment>
<comment type="similarity">
    <text evidence="2">Belongs to the purine-cytosine permease (2.A.39) family.</text>
</comment>
<gene>
    <name evidence="8" type="ORF">BGW36DRAFT_335719</name>
</gene>
<reference evidence="8" key="1">
    <citation type="submission" date="2021-12" db="EMBL/GenBank/DDBJ databases">
        <title>Convergent genome expansion in fungi linked to evolution of root-endophyte symbiosis.</title>
        <authorList>
            <consortium name="DOE Joint Genome Institute"/>
            <person name="Ke Y.-H."/>
            <person name="Bonito G."/>
            <person name="Liao H.-L."/>
            <person name="Looney B."/>
            <person name="Rojas-Flechas A."/>
            <person name="Nash J."/>
            <person name="Hameed K."/>
            <person name="Schadt C."/>
            <person name="Martin F."/>
            <person name="Crous P.W."/>
            <person name="Miettinen O."/>
            <person name="Magnuson J.K."/>
            <person name="Labbe J."/>
            <person name="Jacobson D."/>
            <person name="Doktycz M.J."/>
            <person name="Veneault-Fourrey C."/>
            <person name="Kuo A."/>
            <person name="Mondo S."/>
            <person name="Calhoun S."/>
            <person name="Riley R."/>
            <person name="Ohm R."/>
            <person name="LaButti K."/>
            <person name="Andreopoulos B."/>
            <person name="Pangilinan J."/>
            <person name="Nolan M."/>
            <person name="Tritt A."/>
            <person name="Clum A."/>
            <person name="Lipzen A."/>
            <person name="Daum C."/>
            <person name="Barry K."/>
            <person name="Grigoriev I.V."/>
            <person name="Vilgalys R."/>
        </authorList>
    </citation>
    <scope>NUCLEOTIDE SEQUENCE</scope>
    <source>
        <strain evidence="8">PMI_201</strain>
    </source>
</reference>
<feature type="transmembrane region" description="Helical" evidence="7">
    <location>
        <begin position="195"/>
        <end position="217"/>
    </location>
</feature>
<evidence type="ECO:0000313" key="9">
    <source>
        <dbReference type="Proteomes" id="UP001201262"/>
    </source>
</evidence>
<dbReference type="EMBL" id="JAJTJA010000003">
    <property type="protein sequence ID" value="KAH8701585.1"/>
    <property type="molecule type" value="Genomic_DNA"/>
</dbReference>
<dbReference type="CDD" id="cd11482">
    <property type="entry name" value="SLC-NCS1sbd_NRT1-like"/>
    <property type="match status" value="1"/>
</dbReference>
<keyword evidence="3 7" id="KW-0812">Transmembrane</keyword>
<evidence type="ECO:0000256" key="2">
    <source>
        <dbReference type="ARBA" id="ARBA00008974"/>
    </source>
</evidence>
<dbReference type="GO" id="GO:0005886">
    <property type="term" value="C:plasma membrane"/>
    <property type="evidence" value="ECO:0007669"/>
    <property type="project" value="TreeGrafter"/>
</dbReference>
<name>A0AAD4PYJ6_9EURO</name>
<feature type="transmembrane region" description="Helical" evidence="7">
    <location>
        <begin position="109"/>
        <end position="130"/>
    </location>
</feature>
<proteinExistence type="inferred from homology"/>